<dbReference type="PANTHER" id="PTHR35184:SF1">
    <property type="entry name" value="INTEGRAL MEMBRANE PROTEIN"/>
    <property type="match status" value="1"/>
</dbReference>
<dbReference type="PANTHER" id="PTHR35184">
    <property type="entry name" value="YALI0C10208P"/>
    <property type="match status" value="1"/>
</dbReference>
<feature type="transmembrane region" description="Helical" evidence="2">
    <location>
        <begin position="301"/>
        <end position="325"/>
    </location>
</feature>
<feature type="compositionally biased region" description="Low complexity" evidence="1">
    <location>
        <begin position="431"/>
        <end position="448"/>
    </location>
</feature>
<sequence length="631" mass="65929">MAVVIGGTPTPEVDDAVCGALLALFLLSAAAHLAVLRANMRIGLKFAFSGMMCGLCALRCAALAVRVAWASYPGAPAVAAAAAVSAQLGTVLVFAVNLLLAQRVARAYHPRLARRPAAGAFFALLLAGVVLALVALIVGGALLAIPAKAEPGVDEADDGARTRRTAAVALELFGATCLAALAFTPIPVVLGSALAFRIACPRSNAAAAGAGAGADVDDKDRTGSNEEETQALSHPPSSLRSSSSYHQHHHHHQYQLQNQPQLQHEHGNQHRQQQQRRRRRQQRRHRVEKFGSGSWSTKLRLLLFCSAVATLGAAFRAGTAYVMLLTPGGGGGGGEGPAPWYAARWCYYAFNYATDLAVSTAYLASRFDRRFAVPDGAKGPRDYSSSSSPPSPRGGGATGSDPATRGPHRGSAAAFGSGSGPWHSRADSFLPPGADASSVSVSAAGPEPGFELVEMRLPVDRASRGDGGSGRSGGGGSSSSSSSSSSRPAAVDDVVDDVERGRGTGRKEPVAGPQVPEVRRRAHAAPEERNISRPASGTSADDDDDNDDNYRAAPRPPEEQYPGDDSSPPRAAAPATPPVPPAHHSLRPRYLLSHVTRPPPPPRRSPLPPRGNTTTRMRMRTLRAWGSAGTR</sequence>
<feature type="compositionally biased region" description="Low complexity" evidence="1">
    <location>
        <begin position="232"/>
        <end position="245"/>
    </location>
</feature>
<feature type="transmembrane region" description="Helical" evidence="2">
    <location>
        <begin position="172"/>
        <end position="196"/>
    </location>
</feature>
<protein>
    <submittedName>
        <fullName evidence="3">Uncharacterized protein</fullName>
    </submittedName>
</protein>
<dbReference type="EMBL" id="QJNU01000437">
    <property type="protein sequence ID" value="RYO99081.1"/>
    <property type="molecule type" value="Genomic_DNA"/>
</dbReference>
<feature type="region of interest" description="Disordered" evidence="1">
    <location>
        <begin position="209"/>
        <end position="291"/>
    </location>
</feature>
<dbReference type="AlphaFoldDB" id="A0A4Q4T3T7"/>
<proteinExistence type="predicted"/>
<feature type="transmembrane region" description="Helical" evidence="2">
    <location>
        <begin position="75"/>
        <end position="100"/>
    </location>
</feature>
<reference evidence="3 4" key="1">
    <citation type="submission" date="2018-06" db="EMBL/GenBank/DDBJ databases">
        <title>Complete Genomes of Monosporascus.</title>
        <authorList>
            <person name="Robinson A.J."/>
            <person name="Natvig D.O."/>
        </authorList>
    </citation>
    <scope>NUCLEOTIDE SEQUENCE [LARGE SCALE GENOMIC DNA]</scope>
    <source>
        <strain evidence="3 4">CBS 110550</strain>
    </source>
</reference>
<keyword evidence="2" id="KW-0812">Transmembrane</keyword>
<gene>
    <name evidence="3" type="ORF">DL764_006908</name>
</gene>
<feature type="compositionally biased region" description="Basic and acidic residues" evidence="1">
    <location>
        <begin position="453"/>
        <end position="464"/>
    </location>
</feature>
<feature type="compositionally biased region" description="Gly residues" evidence="1">
    <location>
        <begin position="465"/>
        <end position="477"/>
    </location>
</feature>
<dbReference type="OrthoDB" id="3357002at2759"/>
<feature type="compositionally biased region" description="Basic residues" evidence="1">
    <location>
        <begin position="273"/>
        <end position="287"/>
    </location>
</feature>
<dbReference type="Proteomes" id="UP000293360">
    <property type="component" value="Unassembled WGS sequence"/>
</dbReference>
<feature type="transmembrane region" description="Helical" evidence="2">
    <location>
        <begin position="48"/>
        <end position="69"/>
    </location>
</feature>
<feature type="region of interest" description="Disordered" evidence="1">
    <location>
        <begin position="375"/>
        <end position="618"/>
    </location>
</feature>
<keyword evidence="2" id="KW-1133">Transmembrane helix</keyword>
<keyword evidence="2" id="KW-0472">Membrane</keyword>
<name>A0A4Q4T3T7_9PEZI</name>
<feature type="compositionally biased region" description="Pro residues" evidence="1">
    <location>
        <begin position="597"/>
        <end position="609"/>
    </location>
</feature>
<evidence type="ECO:0000256" key="1">
    <source>
        <dbReference type="SAM" id="MobiDB-lite"/>
    </source>
</evidence>
<dbReference type="STRING" id="155417.A0A4Q4T3T7"/>
<keyword evidence="4" id="KW-1185">Reference proteome</keyword>
<feature type="compositionally biased region" description="Basic and acidic residues" evidence="1">
    <location>
        <begin position="497"/>
        <end position="509"/>
    </location>
</feature>
<feature type="transmembrane region" description="Helical" evidence="2">
    <location>
        <begin position="121"/>
        <end position="145"/>
    </location>
</feature>
<feature type="compositionally biased region" description="Low complexity" evidence="1">
    <location>
        <begin position="478"/>
        <end position="492"/>
    </location>
</feature>
<accession>A0A4Q4T3T7</accession>
<feature type="transmembrane region" description="Helical" evidence="2">
    <location>
        <begin position="16"/>
        <end position="36"/>
    </location>
</feature>
<evidence type="ECO:0000313" key="3">
    <source>
        <dbReference type="EMBL" id="RYO99081.1"/>
    </source>
</evidence>
<organism evidence="3 4">
    <name type="scientific">Monosporascus ibericus</name>
    <dbReference type="NCBI Taxonomy" id="155417"/>
    <lineage>
        <taxon>Eukaryota</taxon>
        <taxon>Fungi</taxon>
        <taxon>Dikarya</taxon>
        <taxon>Ascomycota</taxon>
        <taxon>Pezizomycotina</taxon>
        <taxon>Sordariomycetes</taxon>
        <taxon>Xylariomycetidae</taxon>
        <taxon>Xylariales</taxon>
        <taxon>Xylariales incertae sedis</taxon>
        <taxon>Monosporascus</taxon>
    </lineage>
</organism>
<evidence type="ECO:0000256" key="2">
    <source>
        <dbReference type="SAM" id="Phobius"/>
    </source>
</evidence>
<comment type="caution">
    <text evidence="3">The sequence shown here is derived from an EMBL/GenBank/DDBJ whole genome shotgun (WGS) entry which is preliminary data.</text>
</comment>
<evidence type="ECO:0000313" key="4">
    <source>
        <dbReference type="Proteomes" id="UP000293360"/>
    </source>
</evidence>